<organism evidence="2 4">
    <name type="scientific">Candidatus Electrothrix marina</name>
    <dbReference type="NCBI Taxonomy" id="1859130"/>
    <lineage>
        <taxon>Bacteria</taxon>
        <taxon>Pseudomonadati</taxon>
        <taxon>Thermodesulfobacteriota</taxon>
        <taxon>Desulfobulbia</taxon>
        <taxon>Desulfobulbales</taxon>
        <taxon>Desulfobulbaceae</taxon>
        <taxon>Candidatus Electrothrix</taxon>
    </lineage>
</organism>
<reference evidence="4 5" key="1">
    <citation type="submission" date="2017-01" db="EMBL/GenBank/DDBJ databases">
        <title>The cable genome- insights into the physiology and evolution of filamentous bacteria capable of sulfide oxidation via long distance electron transfer.</title>
        <authorList>
            <person name="Schreiber L."/>
            <person name="Bjerg J.T."/>
            <person name="Boggild A."/>
            <person name="Van De Vossenberg J."/>
            <person name="Meysman F."/>
            <person name="Nielsen L.P."/>
            <person name="Schramm A."/>
            <person name="Kjeldsen K.U."/>
        </authorList>
    </citation>
    <scope>NUCLEOTIDE SEQUENCE [LARGE SCALE GENOMIC DNA]</scope>
    <source>
        <strain evidence="2">A3</strain>
        <strain evidence="3">A5</strain>
    </source>
</reference>
<keyword evidence="1" id="KW-0812">Transmembrane</keyword>
<evidence type="ECO:0000256" key="1">
    <source>
        <dbReference type="SAM" id="Phobius"/>
    </source>
</evidence>
<evidence type="ECO:0000313" key="3">
    <source>
        <dbReference type="EMBL" id="RWX51047.1"/>
    </source>
</evidence>
<dbReference type="EMBL" id="MTKS01000222">
    <property type="protein sequence ID" value="RWX51047.1"/>
    <property type="molecule type" value="Genomic_DNA"/>
</dbReference>
<dbReference type="AlphaFoldDB" id="A0A444JCJ4"/>
<dbReference type="EMBL" id="MTKR01000018">
    <property type="protein sequence ID" value="RWX50809.1"/>
    <property type="molecule type" value="Genomic_DNA"/>
</dbReference>
<gene>
    <name evidence="2" type="ORF">VU00_10183</name>
    <name evidence="3" type="ORF">VU01_12222</name>
</gene>
<feature type="transmembrane region" description="Helical" evidence="1">
    <location>
        <begin position="12"/>
        <end position="29"/>
    </location>
</feature>
<sequence>MNDLLIWLSENIKWIFSGIGVFFISLLITKYKKNTEKEDEERGEITNGQKTVGGDSFTNISGGVIINRSCNKNTQDSSC</sequence>
<comment type="caution">
    <text evidence="2">The sequence shown here is derived from an EMBL/GenBank/DDBJ whole genome shotgun (WGS) entry which is preliminary data.</text>
</comment>
<accession>A0A444JCJ4</accession>
<evidence type="ECO:0000313" key="2">
    <source>
        <dbReference type="EMBL" id="RWX50809.1"/>
    </source>
</evidence>
<name>A0A444JCJ4_9BACT</name>
<keyword evidence="1" id="KW-0472">Membrane</keyword>
<evidence type="ECO:0000313" key="5">
    <source>
        <dbReference type="Proteomes" id="UP000288892"/>
    </source>
</evidence>
<dbReference type="Proteomes" id="UP000288892">
    <property type="component" value="Unassembled WGS sequence"/>
</dbReference>
<evidence type="ECO:0000313" key="4">
    <source>
        <dbReference type="Proteomes" id="UP000287615"/>
    </source>
</evidence>
<dbReference type="Proteomes" id="UP000287615">
    <property type="component" value="Unassembled WGS sequence"/>
</dbReference>
<keyword evidence="5" id="KW-1185">Reference proteome</keyword>
<protein>
    <submittedName>
        <fullName evidence="2">Uncharacterized protein</fullName>
    </submittedName>
</protein>
<keyword evidence="1" id="KW-1133">Transmembrane helix</keyword>
<proteinExistence type="predicted"/>